<dbReference type="EMBL" id="JBICRM010000016">
    <property type="protein sequence ID" value="MFG1706642.1"/>
    <property type="molecule type" value="Genomic_DNA"/>
</dbReference>
<keyword evidence="2" id="KW-1185">Reference proteome</keyword>
<evidence type="ECO:0000313" key="1">
    <source>
        <dbReference type="EMBL" id="MFG1706642.1"/>
    </source>
</evidence>
<evidence type="ECO:0000313" key="2">
    <source>
        <dbReference type="Proteomes" id="UP001603978"/>
    </source>
</evidence>
<dbReference type="Gene3D" id="3.40.50.1820">
    <property type="entry name" value="alpha/beta hydrolase"/>
    <property type="match status" value="1"/>
</dbReference>
<dbReference type="GO" id="GO:0016787">
    <property type="term" value="F:hydrolase activity"/>
    <property type="evidence" value="ECO:0007669"/>
    <property type="project" value="UniProtKB-KW"/>
</dbReference>
<dbReference type="RefSeq" id="WP_393169682.1">
    <property type="nucleotide sequence ID" value="NZ_JBICRM010000016.1"/>
</dbReference>
<organism evidence="1 2">
    <name type="scientific">Nonomuraea marmarensis</name>
    <dbReference type="NCBI Taxonomy" id="3351344"/>
    <lineage>
        <taxon>Bacteria</taxon>
        <taxon>Bacillati</taxon>
        <taxon>Actinomycetota</taxon>
        <taxon>Actinomycetes</taxon>
        <taxon>Streptosporangiales</taxon>
        <taxon>Streptosporangiaceae</taxon>
        <taxon>Nonomuraea</taxon>
    </lineage>
</organism>
<name>A0ABW7AK58_9ACTN</name>
<reference evidence="1 2" key="1">
    <citation type="submission" date="2024-10" db="EMBL/GenBank/DDBJ databases">
        <authorList>
            <person name="Topkara A.R."/>
            <person name="Saygin H."/>
        </authorList>
    </citation>
    <scope>NUCLEOTIDE SEQUENCE [LARGE SCALE GENOMIC DNA]</scope>
    <source>
        <strain evidence="1 2">M3C6</strain>
    </source>
</reference>
<dbReference type="InterPro" id="IPR029058">
    <property type="entry name" value="AB_hydrolase_fold"/>
</dbReference>
<keyword evidence="1" id="KW-0378">Hydrolase</keyword>
<dbReference type="Proteomes" id="UP001603978">
    <property type="component" value="Unassembled WGS sequence"/>
</dbReference>
<proteinExistence type="predicted"/>
<protein>
    <submittedName>
        <fullName evidence="1">Alpha/beta fold hydrolase</fullName>
    </submittedName>
</protein>
<accession>A0ABW7AK58</accession>
<comment type="caution">
    <text evidence="1">The sequence shown here is derived from an EMBL/GenBank/DDBJ whole genome shotgun (WGS) entry which is preliminary data.</text>
</comment>
<sequence length="65" mass="7502">MIFATPPTPSTFVLPRHDRTLRPDWMRKIAGERLGVEPVEVDCGHFPHVSRPHRLADILEQYPVD</sequence>
<dbReference type="SUPFAM" id="SSF53474">
    <property type="entry name" value="alpha/beta-Hydrolases"/>
    <property type="match status" value="1"/>
</dbReference>
<gene>
    <name evidence="1" type="ORF">ACFLIM_25975</name>
</gene>